<organism evidence="1 2">
    <name type="scientific">Nonomuraea wenchangensis</name>
    <dbReference type="NCBI Taxonomy" id="568860"/>
    <lineage>
        <taxon>Bacteria</taxon>
        <taxon>Bacillati</taxon>
        <taxon>Actinomycetota</taxon>
        <taxon>Actinomycetes</taxon>
        <taxon>Streptosporangiales</taxon>
        <taxon>Streptosporangiaceae</taxon>
        <taxon>Nonomuraea</taxon>
    </lineage>
</organism>
<reference evidence="1 2" key="1">
    <citation type="submission" date="2016-10" db="EMBL/GenBank/DDBJ databases">
        <authorList>
            <person name="de Groot N.N."/>
        </authorList>
    </citation>
    <scope>NUCLEOTIDE SEQUENCE [LARGE SCALE GENOMIC DNA]</scope>
    <source>
        <strain evidence="1 2">CGMCC 4.5598</strain>
    </source>
</reference>
<dbReference type="Proteomes" id="UP000199361">
    <property type="component" value="Unassembled WGS sequence"/>
</dbReference>
<evidence type="ECO:0000313" key="1">
    <source>
        <dbReference type="EMBL" id="SEU41889.1"/>
    </source>
</evidence>
<dbReference type="EMBL" id="FOHX01000019">
    <property type="protein sequence ID" value="SEU41889.1"/>
    <property type="molecule type" value="Genomic_DNA"/>
</dbReference>
<protein>
    <submittedName>
        <fullName evidence="1">Predicted ester cyclase</fullName>
    </submittedName>
</protein>
<dbReference type="AlphaFoldDB" id="A0A1I0LLZ1"/>
<proteinExistence type="predicted"/>
<name>A0A1I0LLZ1_9ACTN</name>
<dbReference type="InterPro" id="IPR032710">
    <property type="entry name" value="NTF2-like_dom_sf"/>
</dbReference>
<dbReference type="InterPro" id="IPR009959">
    <property type="entry name" value="Cyclase_SnoaL-like"/>
</dbReference>
<gene>
    <name evidence="1" type="ORF">SAMN05421811_119172</name>
</gene>
<dbReference type="SUPFAM" id="SSF54427">
    <property type="entry name" value="NTF2-like"/>
    <property type="match status" value="1"/>
</dbReference>
<accession>A0A1I0LLZ1</accession>
<dbReference type="OrthoDB" id="4153705at2"/>
<evidence type="ECO:0000313" key="2">
    <source>
        <dbReference type="Proteomes" id="UP000199361"/>
    </source>
</evidence>
<sequence>MIVELYRRWLLDMWNGDFALAHELVTPGFVGHWPGMDVHGPDGLAEALRQGHAPFENVTLTLDVGPIADGDQVAARWTFAGTYQGGMPGATAEPGTRIAFSGHDLLRAENGRFAEYWVISDVQTLNRQLEIG</sequence>
<dbReference type="STRING" id="568860.SAMN05421811_119172"/>
<dbReference type="RefSeq" id="WP_091092242.1">
    <property type="nucleotide sequence ID" value="NZ_FOHX01000019.1"/>
</dbReference>
<keyword evidence="2" id="KW-1185">Reference proteome</keyword>
<dbReference type="GO" id="GO:0030638">
    <property type="term" value="P:polyketide metabolic process"/>
    <property type="evidence" value="ECO:0007669"/>
    <property type="project" value="InterPro"/>
</dbReference>
<dbReference type="Pfam" id="PF07366">
    <property type="entry name" value="SnoaL"/>
    <property type="match status" value="1"/>
</dbReference>
<dbReference type="Gene3D" id="3.10.450.50">
    <property type="match status" value="1"/>
</dbReference>